<sequence>MFLECGKLSCACVALSTALLLGGPGMACAEQMIDSETGELHLDFQVGAGAYHSQRNYQQSGLRGKGSSTWQEGYVKLGLRGVRNLSMASQLYGGVTGLAKGTFGDGDPAGWTSGRERATALSEAYVGWRSGFLFPALGKDGLRFSVGRQRLMLGDGFLIAKDGLSMGREISGGVLDRGGAYYLAPENAFAQTAALRLGGDRGLAGELMWLKSNNPGQGKPELAVALLEGQSEEATLSLAYVDILDSDAELDTRDRKGVKTYSLRGHGNLGIRNLFVSAEYAHQRRHTGAERAWYGEIGWTFSDLPGKPSVNYRYSYFSDRFDPLFYGNVRGLGTWVQGELAGNYAGPFNSNAKVHHVNVRVSAGERLSFGLLAYRFSSLNKSLGRLDAHEIDLYAEWRAGSFYIMPVIGWYKPRYDDASGGSQIGTSSGNLWGQLLVTYTF</sequence>
<feature type="chain" id="PRO_5015477342" description="Alginate export protein" evidence="1">
    <location>
        <begin position="30"/>
        <end position="441"/>
    </location>
</feature>
<feature type="signal peptide" evidence="1">
    <location>
        <begin position="1"/>
        <end position="29"/>
    </location>
</feature>
<reference evidence="2 3" key="1">
    <citation type="submission" date="2018-04" db="EMBL/GenBank/DDBJ databases">
        <title>Genomic Encyclopedia of Type Strains, Phase IV (KMG-IV): sequencing the most valuable type-strain genomes for metagenomic binning, comparative biology and taxonomic classification.</title>
        <authorList>
            <person name="Goeker M."/>
        </authorList>
    </citation>
    <scope>NUCLEOTIDE SEQUENCE [LARGE SCALE GENOMIC DNA]</scope>
    <source>
        <strain evidence="2 3">DSM 10065</strain>
    </source>
</reference>
<dbReference type="AlphaFoldDB" id="A0A2U1CM24"/>
<comment type="caution">
    <text evidence="2">The sequence shown here is derived from an EMBL/GenBank/DDBJ whole genome shotgun (WGS) entry which is preliminary data.</text>
</comment>
<dbReference type="EMBL" id="QEKO01000002">
    <property type="protein sequence ID" value="PVY62034.1"/>
    <property type="molecule type" value="Genomic_DNA"/>
</dbReference>
<keyword evidence="1" id="KW-0732">Signal</keyword>
<evidence type="ECO:0000313" key="2">
    <source>
        <dbReference type="EMBL" id="PVY62034.1"/>
    </source>
</evidence>
<accession>A0A2U1CM24</accession>
<evidence type="ECO:0008006" key="4">
    <source>
        <dbReference type="Google" id="ProtNLM"/>
    </source>
</evidence>
<protein>
    <recommendedName>
        <fullName evidence="4">Alginate export protein</fullName>
    </recommendedName>
</protein>
<organism evidence="2 3">
    <name type="scientific">Pusillimonas noertemannii</name>
    <dbReference type="NCBI Taxonomy" id="305977"/>
    <lineage>
        <taxon>Bacteria</taxon>
        <taxon>Pseudomonadati</taxon>
        <taxon>Pseudomonadota</taxon>
        <taxon>Betaproteobacteria</taxon>
        <taxon>Burkholderiales</taxon>
        <taxon>Alcaligenaceae</taxon>
        <taxon>Pusillimonas</taxon>
    </lineage>
</organism>
<proteinExistence type="predicted"/>
<name>A0A2U1CM24_9BURK</name>
<dbReference type="RefSeq" id="WP_116518049.1">
    <property type="nucleotide sequence ID" value="NZ_JACCEX010000002.1"/>
</dbReference>
<keyword evidence="3" id="KW-1185">Reference proteome</keyword>
<dbReference type="Proteomes" id="UP000246145">
    <property type="component" value="Unassembled WGS sequence"/>
</dbReference>
<evidence type="ECO:0000256" key="1">
    <source>
        <dbReference type="SAM" id="SignalP"/>
    </source>
</evidence>
<gene>
    <name evidence="2" type="ORF">C7440_1523</name>
</gene>
<evidence type="ECO:0000313" key="3">
    <source>
        <dbReference type="Proteomes" id="UP000246145"/>
    </source>
</evidence>
<dbReference type="STRING" id="1231391.GCA_000308195_01554"/>